<dbReference type="OrthoDB" id="9807047at2"/>
<dbReference type="PROSITE" id="PS50928">
    <property type="entry name" value="ABC_TM1"/>
    <property type="match status" value="1"/>
</dbReference>
<feature type="transmembrane region" description="Helical" evidence="8">
    <location>
        <begin position="193"/>
        <end position="222"/>
    </location>
</feature>
<evidence type="ECO:0000256" key="5">
    <source>
        <dbReference type="ARBA" id="ARBA00022692"/>
    </source>
</evidence>
<keyword evidence="7 8" id="KW-0472">Membrane</keyword>
<keyword evidence="4" id="KW-1003">Cell membrane</keyword>
<evidence type="ECO:0000256" key="1">
    <source>
        <dbReference type="ARBA" id="ARBA00004651"/>
    </source>
</evidence>
<comment type="caution">
    <text evidence="10">The sequence shown here is derived from an EMBL/GenBank/DDBJ whole genome shotgun (WGS) entry which is preliminary data.</text>
</comment>
<dbReference type="Gene3D" id="1.10.3720.10">
    <property type="entry name" value="MetI-like"/>
    <property type="match status" value="1"/>
</dbReference>
<dbReference type="PANTHER" id="PTHR42929:SF5">
    <property type="entry name" value="ABC TRANSPORTER PERMEASE PROTEIN"/>
    <property type="match status" value="1"/>
</dbReference>
<dbReference type="PANTHER" id="PTHR42929">
    <property type="entry name" value="INNER MEMBRANE ABC TRANSPORTER PERMEASE PROTEIN YDCU-RELATED-RELATED"/>
    <property type="match status" value="1"/>
</dbReference>
<evidence type="ECO:0000256" key="4">
    <source>
        <dbReference type="ARBA" id="ARBA00022475"/>
    </source>
</evidence>
<feature type="transmembrane region" description="Helical" evidence="8">
    <location>
        <begin position="7"/>
        <end position="29"/>
    </location>
</feature>
<dbReference type="GO" id="GO:0005886">
    <property type="term" value="C:plasma membrane"/>
    <property type="evidence" value="ECO:0007669"/>
    <property type="project" value="UniProtKB-SubCell"/>
</dbReference>
<keyword evidence="11" id="KW-1185">Reference proteome</keyword>
<keyword evidence="3 8" id="KW-0813">Transport</keyword>
<protein>
    <submittedName>
        <fullName evidence="10">ABC transporter permease</fullName>
    </submittedName>
</protein>
<dbReference type="Proteomes" id="UP000249590">
    <property type="component" value="Unassembled WGS sequence"/>
</dbReference>
<sequence>MSRLSGTALVAPLVLVLAGVFVGPLLVMLPTSFHPYVPGQGIGTAWTLENYIEPFADSYYRDVILRTLWMGFIVTAIALLIGYPLAYFMARTTRTWRAVATLLVMFPLFLNLVVRSFGWIALLSNRGVINTWLMDLGVIEKPLRMMFDMTGLVIGMVHIYLPFMVFMLLSSISRVPRDVEDAAATLSASPSRVFFFVTLPLTAPGILAGCTLVFVLTISALVTPRLLGGPTYKVMSTLIYDEFLVKLDWPSGTAFAFILTAIALLVIWGANRVARRVTGGAW</sequence>
<dbReference type="InterPro" id="IPR000515">
    <property type="entry name" value="MetI-like"/>
</dbReference>
<proteinExistence type="inferred from homology"/>
<organism evidence="10 11">
    <name type="scientific">Acuticoccus sediminis</name>
    <dbReference type="NCBI Taxonomy" id="2184697"/>
    <lineage>
        <taxon>Bacteria</taxon>
        <taxon>Pseudomonadati</taxon>
        <taxon>Pseudomonadota</taxon>
        <taxon>Alphaproteobacteria</taxon>
        <taxon>Hyphomicrobiales</taxon>
        <taxon>Amorphaceae</taxon>
        <taxon>Acuticoccus</taxon>
    </lineage>
</organism>
<evidence type="ECO:0000256" key="7">
    <source>
        <dbReference type="ARBA" id="ARBA00023136"/>
    </source>
</evidence>
<evidence type="ECO:0000313" key="11">
    <source>
        <dbReference type="Proteomes" id="UP000249590"/>
    </source>
</evidence>
<dbReference type="RefSeq" id="WP_111351660.1">
    <property type="nucleotide sequence ID" value="NZ_QHHQ01000008.1"/>
</dbReference>
<dbReference type="EMBL" id="QHHQ01000008">
    <property type="protein sequence ID" value="RAH97815.1"/>
    <property type="molecule type" value="Genomic_DNA"/>
</dbReference>
<feature type="transmembrane region" description="Helical" evidence="8">
    <location>
        <begin position="249"/>
        <end position="268"/>
    </location>
</feature>
<comment type="subcellular location">
    <subcellularLocation>
        <location evidence="1 8">Cell membrane</location>
        <topology evidence="1 8">Multi-pass membrane protein</topology>
    </subcellularLocation>
</comment>
<dbReference type="GO" id="GO:0055085">
    <property type="term" value="P:transmembrane transport"/>
    <property type="evidence" value="ECO:0007669"/>
    <property type="project" value="InterPro"/>
</dbReference>
<name>A0A8B2NMV7_9HYPH</name>
<evidence type="ECO:0000256" key="3">
    <source>
        <dbReference type="ARBA" id="ARBA00022448"/>
    </source>
</evidence>
<dbReference type="Pfam" id="PF00528">
    <property type="entry name" value="BPD_transp_1"/>
    <property type="match status" value="1"/>
</dbReference>
<dbReference type="InterPro" id="IPR035906">
    <property type="entry name" value="MetI-like_sf"/>
</dbReference>
<evidence type="ECO:0000256" key="6">
    <source>
        <dbReference type="ARBA" id="ARBA00022989"/>
    </source>
</evidence>
<comment type="similarity">
    <text evidence="2">Belongs to the binding-protein-dependent transport system permease family. CysTW subfamily.</text>
</comment>
<gene>
    <name evidence="10" type="ORF">DLJ53_28690</name>
</gene>
<feature type="domain" description="ABC transmembrane type-1" evidence="9">
    <location>
        <begin position="64"/>
        <end position="270"/>
    </location>
</feature>
<evidence type="ECO:0000313" key="10">
    <source>
        <dbReference type="EMBL" id="RAH97815.1"/>
    </source>
</evidence>
<evidence type="ECO:0000259" key="9">
    <source>
        <dbReference type="PROSITE" id="PS50928"/>
    </source>
</evidence>
<accession>A0A8B2NMV7</accession>
<feature type="transmembrane region" description="Helical" evidence="8">
    <location>
        <begin position="102"/>
        <end position="122"/>
    </location>
</feature>
<keyword evidence="6 8" id="KW-1133">Transmembrane helix</keyword>
<dbReference type="CDD" id="cd06261">
    <property type="entry name" value="TM_PBP2"/>
    <property type="match status" value="1"/>
</dbReference>
<evidence type="ECO:0000256" key="8">
    <source>
        <dbReference type="RuleBase" id="RU363032"/>
    </source>
</evidence>
<feature type="transmembrane region" description="Helical" evidence="8">
    <location>
        <begin position="152"/>
        <end position="172"/>
    </location>
</feature>
<dbReference type="AlphaFoldDB" id="A0A8B2NMV7"/>
<dbReference type="SUPFAM" id="SSF161098">
    <property type="entry name" value="MetI-like"/>
    <property type="match status" value="1"/>
</dbReference>
<evidence type="ECO:0000256" key="2">
    <source>
        <dbReference type="ARBA" id="ARBA00007069"/>
    </source>
</evidence>
<keyword evidence="5 8" id="KW-0812">Transmembrane</keyword>
<feature type="transmembrane region" description="Helical" evidence="8">
    <location>
        <begin position="68"/>
        <end position="90"/>
    </location>
</feature>
<reference evidence="10 11" key="1">
    <citation type="submission" date="2018-05" db="EMBL/GenBank/DDBJ databases">
        <title>Acuticoccus sediminis sp. nov., isolated from deep-sea sediment of Indian Ocean.</title>
        <authorList>
            <person name="Liu X."/>
            <person name="Lai Q."/>
            <person name="Du Y."/>
            <person name="Sun F."/>
            <person name="Zhang X."/>
            <person name="Wang S."/>
            <person name="Shao Z."/>
        </authorList>
    </citation>
    <scope>NUCLEOTIDE SEQUENCE [LARGE SCALE GENOMIC DNA]</scope>
    <source>
        <strain evidence="10 11">PTG4-2</strain>
    </source>
</reference>